<keyword evidence="4 8" id="KW-0378">Hydrolase</keyword>
<evidence type="ECO:0000256" key="4">
    <source>
        <dbReference type="ARBA" id="ARBA00022801"/>
    </source>
</evidence>
<name>A0ABS5PP25_9FIRM</name>
<dbReference type="NCBIfam" id="TIGR00488">
    <property type="entry name" value="bis(5'-nucleosyl)-tetraphosphatase (symmetrical) YqeK"/>
    <property type="match status" value="1"/>
</dbReference>
<dbReference type="EC" id="3.6.1.41" evidence="1"/>
<organism evidence="8 9">
    <name type="scientific">Fusibacter paucivorans</name>
    <dbReference type="NCBI Taxonomy" id="76009"/>
    <lineage>
        <taxon>Bacteria</taxon>
        <taxon>Bacillati</taxon>
        <taxon>Bacillota</taxon>
        <taxon>Clostridia</taxon>
        <taxon>Eubacteriales</taxon>
        <taxon>Eubacteriales Family XII. Incertae Sedis</taxon>
        <taxon>Fusibacter</taxon>
    </lineage>
</organism>
<dbReference type="EMBL" id="JAHBCL010000013">
    <property type="protein sequence ID" value="MBS7526818.1"/>
    <property type="molecule type" value="Genomic_DNA"/>
</dbReference>
<feature type="domain" description="HD" evidence="7">
    <location>
        <begin position="18"/>
        <end position="133"/>
    </location>
</feature>
<dbReference type="PANTHER" id="PTHR35795:SF1">
    <property type="entry name" value="BIS(5'-NUCLEOSYL)-TETRAPHOSPHATASE, SYMMETRICAL"/>
    <property type="match status" value="1"/>
</dbReference>
<evidence type="ECO:0000256" key="1">
    <source>
        <dbReference type="ARBA" id="ARBA00012506"/>
    </source>
</evidence>
<dbReference type="PROSITE" id="PS51831">
    <property type="entry name" value="HD"/>
    <property type="match status" value="1"/>
</dbReference>
<proteinExistence type="predicted"/>
<dbReference type="PANTHER" id="PTHR35795">
    <property type="entry name" value="SLR1885 PROTEIN"/>
    <property type="match status" value="1"/>
</dbReference>
<dbReference type="SUPFAM" id="SSF109604">
    <property type="entry name" value="HD-domain/PDEase-like"/>
    <property type="match status" value="1"/>
</dbReference>
<keyword evidence="2" id="KW-0479">Metal-binding</keyword>
<comment type="caution">
    <text evidence="8">The sequence shown here is derived from an EMBL/GenBank/DDBJ whole genome shotgun (WGS) entry which is preliminary data.</text>
</comment>
<dbReference type="Pfam" id="PF01966">
    <property type="entry name" value="HD"/>
    <property type="match status" value="1"/>
</dbReference>
<protein>
    <recommendedName>
        <fullName evidence="1">bis(5'-nucleosyl)-tetraphosphatase (symmetrical)</fullName>
        <ecNumber evidence="1">3.6.1.41</ecNumber>
    </recommendedName>
</protein>
<dbReference type="InterPro" id="IPR005249">
    <property type="entry name" value="YqeK"/>
</dbReference>
<evidence type="ECO:0000256" key="6">
    <source>
        <dbReference type="ARBA" id="ARBA00049417"/>
    </source>
</evidence>
<reference evidence="8 9" key="1">
    <citation type="submission" date="2021-05" db="EMBL/GenBank/DDBJ databases">
        <title>Fusibacter ferrireducens sp. nov., an anaerobic, sulfur- and Fe-reducing bacterium isolated from the mangrove sediment.</title>
        <authorList>
            <person name="Qiu D."/>
        </authorList>
    </citation>
    <scope>NUCLEOTIDE SEQUENCE [LARGE SCALE GENOMIC DNA]</scope>
    <source>
        <strain evidence="8 9">DSM 12116</strain>
    </source>
</reference>
<dbReference type="CDD" id="cd00077">
    <property type="entry name" value="HDc"/>
    <property type="match status" value="1"/>
</dbReference>
<dbReference type="RefSeq" id="WP_213236676.1">
    <property type="nucleotide sequence ID" value="NZ_JAHBCL010000013.1"/>
</dbReference>
<evidence type="ECO:0000313" key="8">
    <source>
        <dbReference type="EMBL" id="MBS7526818.1"/>
    </source>
</evidence>
<keyword evidence="3" id="KW-0547">Nucleotide-binding</keyword>
<dbReference type="GO" id="GO:0008803">
    <property type="term" value="F:bis(5'-nucleosyl)-tetraphosphatase (symmetrical) activity"/>
    <property type="evidence" value="ECO:0007669"/>
    <property type="project" value="UniProtKB-EC"/>
</dbReference>
<dbReference type="SMART" id="SM00471">
    <property type="entry name" value="HDc"/>
    <property type="match status" value="1"/>
</dbReference>
<evidence type="ECO:0000256" key="5">
    <source>
        <dbReference type="ARBA" id="ARBA00023004"/>
    </source>
</evidence>
<evidence type="ECO:0000256" key="2">
    <source>
        <dbReference type="ARBA" id="ARBA00022723"/>
    </source>
</evidence>
<dbReference type="InterPro" id="IPR006674">
    <property type="entry name" value="HD_domain"/>
</dbReference>
<dbReference type="InterPro" id="IPR003607">
    <property type="entry name" value="HD/PDEase_dom"/>
</dbReference>
<dbReference type="InterPro" id="IPR051094">
    <property type="entry name" value="Diverse_Catalytic_Enzymes"/>
</dbReference>
<dbReference type="Gene3D" id="1.10.3210.10">
    <property type="entry name" value="Hypothetical protein af1432"/>
    <property type="match status" value="1"/>
</dbReference>
<evidence type="ECO:0000313" key="9">
    <source>
        <dbReference type="Proteomes" id="UP000746471"/>
    </source>
</evidence>
<dbReference type="NCBIfam" id="TIGR00277">
    <property type="entry name" value="HDIG"/>
    <property type="match status" value="1"/>
</dbReference>
<dbReference type="InterPro" id="IPR006675">
    <property type="entry name" value="HDIG_dom"/>
</dbReference>
<sequence>MTNEAMITYLKANLSKKRFQHSMRVAKLSKDLAKIHGADPDKAYFAGLVHDIAKELDDETCLLYIQKANIYKDPSIEANPNLAHGEIAAYLLSTKFGIDDESILNAVRWHTYGRANMTTLDKIVYLADIIEPKRQFEHIDDLRKIVVEDLNAAIHYFFDLCVAYLSEKHQIVHQNTYDMLHTLR</sequence>
<accession>A0ABS5PP25</accession>
<evidence type="ECO:0000256" key="3">
    <source>
        <dbReference type="ARBA" id="ARBA00022741"/>
    </source>
</evidence>
<evidence type="ECO:0000259" key="7">
    <source>
        <dbReference type="PROSITE" id="PS51831"/>
    </source>
</evidence>
<dbReference type="Proteomes" id="UP000746471">
    <property type="component" value="Unassembled WGS sequence"/>
</dbReference>
<keyword evidence="9" id="KW-1185">Reference proteome</keyword>
<keyword evidence="5" id="KW-0408">Iron</keyword>
<gene>
    <name evidence="8" type="primary">yqeK</name>
    <name evidence="8" type="ORF">KHM83_09025</name>
</gene>
<comment type="catalytic activity">
    <reaction evidence="6">
        <text>P(1),P(4)-bis(5'-adenosyl) tetraphosphate + H2O = 2 ADP + 2 H(+)</text>
        <dbReference type="Rhea" id="RHEA:24252"/>
        <dbReference type="ChEBI" id="CHEBI:15377"/>
        <dbReference type="ChEBI" id="CHEBI:15378"/>
        <dbReference type="ChEBI" id="CHEBI:58141"/>
        <dbReference type="ChEBI" id="CHEBI:456216"/>
        <dbReference type="EC" id="3.6.1.41"/>
    </reaction>
</comment>